<keyword evidence="1" id="KW-0472">Membrane</keyword>
<dbReference type="AlphaFoldDB" id="A0A0F9HW84"/>
<evidence type="ECO:0000256" key="1">
    <source>
        <dbReference type="SAM" id="Phobius"/>
    </source>
</evidence>
<gene>
    <name evidence="2" type="ORF">LCGC14_2015470</name>
</gene>
<accession>A0A0F9HW84</accession>
<proteinExistence type="predicted"/>
<organism evidence="2">
    <name type="scientific">marine sediment metagenome</name>
    <dbReference type="NCBI Taxonomy" id="412755"/>
    <lineage>
        <taxon>unclassified sequences</taxon>
        <taxon>metagenomes</taxon>
        <taxon>ecological metagenomes</taxon>
    </lineage>
</organism>
<comment type="caution">
    <text evidence="2">The sequence shown here is derived from an EMBL/GenBank/DDBJ whole genome shotgun (WGS) entry which is preliminary data.</text>
</comment>
<keyword evidence="1" id="KW-0812">Transmembrane</keyword>
<sequence length="203" mass="21852">MIVHQKVKNWNSRHRAVDTIIATLLLVAIAVVGGIILFTFSQGFFNQAQISGTPTIELVRIIGYDARDVTNLVAHDGLTMTIISSDNNVQGKNVGENIIVYVQNDSSEQVLFSEIRLGGTVYTYVFPGLILDFTVGSGGTYAVMDNSTHSILDQAGVAQSGETVGILFDLNDNFPVNRDIQFQLTTANGAVFVGTVVIGQNKG</sequence>
<reference evidence="2" key="1">
    <citation type="journal article" date="2015" name="Nature">
        <title>Complex archaea that bridge the gap between prokaryotes and eukaryotes.</title>
        <authorList>
            <person name="Spang A."/>
            <person name="Saw J.H."/>
            <person name="Jorgensen S.L."/>
            <person name="Zaremba-Niedzwiedzka K."/>
            <person name="Martijn J."/>
            <person name="Lind A.E."/>
            <person name="van Eijk R."/>
            <person name="Schleper C."/>
            <person name="Guy L."/>
            <person name="Ettema T.J."/>
        </authorList>
    </citation>
    <scope>NUCLEOTIDE SEQUENCE</scope>
</reference>
<evidence type="ECO:0008006" key="3">
    <source>
        <dbReference type="Google" id="ProtNLM"/>
    </source>
</evidence>
<protein>
    <recommendedName>
        <fullName evidence="3">Archaeal Type IV pilin N-terminal domain-containing protein</fullName>
    </recommendedName>
</protein>
<name>A0A0F9HW84_9ZZZZ</name>
<keyword evidence="1" id="KW-1133">Transmembrane helix</keyword>
<dbReference type="EMBL" id="LAZR01023191">
    <property type="protein sequence ID" value="KKL79372.1"/>
    <property type="molecule type" value="Genomic_DNA"/>
</dbReference>
<feature type="transmembrane region" description="Helical" evidence="1">
    <location>
        <begin position="20"/>
        <end position="40"/>
    </location>
</feature>
<evidence type="ECO:0000313" key="2">
    <source>
        <dbReference type="EMBL" id="KKL79372.1"/>
    </source>
</evidence>